<protein>
    <submittedName>
        <fullName evidence="1">Uncharacterized protein</fullName>
    </submittedName>
</protein>
<name>A0ABR6YF35_9BURK</name>
<comment type="caution">
    <text evidence="1">The sequence shown here is derived from an EMBL/GenBank/DDBJ whole genome shotgun (WGS) entry which is preliminary data.</text>
</comment>
<dbReference type="EMBL" id="JACOGA010000016">
    <property type="protein sequence ID" value="MBC3875152.1"/>
    <property type="molecule type" value="Genomic_DNA"/>
</dbReference>
<reference evidence="1 2" key="1">
    <citation type="submission" date="2020-08" db="EMBL/GenBank/DDBJ databases">
        <title>Novel species isolated from subtropical streams in China.</title>
        <authorList>
            <person name="Lu H."/>
        </authorList>
    </citation>
    <scope>NUCLEOTIDE SEQUENCE [LARGE SCALE GENOMIC DNA]</scope>
    <source>
        <strain evidence="1 2">LX15W</strain>
    </source>
</reference>
<evidence type="ECO:0000313" key="2">
    <source>
        <dbReference type="Proteomes" id="UP000624279"/>
    </source>
</evidence>
<evidence type="ECO:0000313" key="1">
    <source>
        <dbReference type="EMBL" id="MBC3875152.1"/>
    </source>
</evidence>
<keyword evidence="2" id="KW-1185">Reference proteome</keyword>
<organism evidence="1 2">
    <name type="scientific">Undibacterium flavidum</name>
    <dbReference type="NCBI Taxonomy" id="2762297"/>
    <lineage>
        <taxon>Bacteria</taxon>
        <taxon>Pseudomonadati</taxon>
        <taxon>Pseudomonadota</taxon>
        <taxon>Betaproteobacteria</taxon>
        <taxon>Burkholderiales</taxon>
        <taxon>Oxalobacteraceae</taxon>
        <taxon>Undibacterium</taxon>
    </lineage>
</organism>
<accession>A0ABR6YF35</accession>
<dbReference type="Proteomes" id="UP000624279">
    <property type="component" value="Unassembled WGS sequence"/>
</dbReference>
<gene>
    <name evidence="1" type="ORF">H8K55_16310</name>
</gene>
<dbReference type="RefSeq" id="WP_186943126.1">
    <property type="nucleotide sequence ID" value="NZ_JACOGA010000016.1"/>
</dbReference>
<sequence>MEILGLTTEWVLGGFAKTKKVAQQRYREFVQQGKGQASPWQSLKNQIYLGDDDFVLDMQCKLDPEQSLKDIPKKQKQTPIKPLDYFVNLGNTRNENMALAYLSGHCTLEHVVTHFGVSYATVSRAVKQKESSSTTDSIVRSPRS</sequence>
<proteinExistence type="predicted"/>